<evidence type="ECO:0000313" key="5">
    <source>
        <dbReference type="Proteomes" id="UP000035680"/>
    </source>
</evidence>
<evidence type="ECO:0000256" key="3">
    <source>
        <dbReference type="SAM" id="MobiDB-lite"/>
    </source>
</evidence>
<dbReference type="Gene3D" id="3.30.70.330">
    <property type="match status" value="1"/>
</dbReference>
<evidence type="ECO:0000313" key="6">
    <source>
        <dbReference type="WBParaSite" id="SVE_0152800.1"/>
    </source>
</evidence>
<keyword evidence="5" id="KW-1185">Reference proteome</keyword>
<dbReference type="GO" id="GO:0003723">
    <property type="term" value="F:RNA binding"/>
    <property type="evidence" value="ECO:0007669"/>
    <property type="project" value="UniProtKB-UniRule"/>
</dbReference>
<dbReference type="PROSITE" id="PS00028">
    <property type="entry name" value="ZINC_FINGER_C2H2_1"/>
    <property type="match status" value="1"/>
</dbReference>
<dbReference type="SUPFAM" id="SSF54928">
    <property type="entry name" value="RNA-binding domain, RBD"/>
    <property type="match status" value="1"/>
</dbReference>
<dbReference type="Proteomes" id="UP000035680">
    <property type="component" value="Unassembled WGS sequence"/>
</dbReference>
<dbReference type="SMART" id="SM00360">
    <property type="entry name" value="RRM"/>
    <property type="match status" value="1"/>
</dbReference>
<dbReference type="WBParaSite" id="SVE_0152800.1">
    <property type="protein sequence ID" value="SVE_0152800.1"/>
    <property type="gene ID" value="SVE_0152800"/>
</dbReference>
<evidence type="ECO:0000259" key="4">
    <source>
        <dbReference type="PROSITE" id="PS50102"/>
    </source>
</evidence>
<feature type="compositionally biased region" description="Polar residues" evidence="3">
    <location>
        <begin position="163"/>
        <end position="173"/>
    </location>
</feature>
<keyword evidence="1 2" id="KW-0694">RNA-binding</keyword>
<dbReference type="PANTHER" id="PTHR13968:SF26">
    <property type="entry name" value="RRM DOMAIN-CONTAINING PROTEIN"/>
    <property type="match status" value="1"/>
</dbReference>
<evidence type="ECO:0000256" key="2">
    <source>
        <dbReference type="PROSITE-ProRule" id="PRU00176"/>
    </source>
</evidence>
<dbReference type="PROSITE" id="PS50102">
    <property type="entry name" value="RRM"/>
    <property type="match status" value="1"/>
</dbReference>
<organism evidence="5 6">
    <name type="scientific">Strongyloides venezuelensis</name>
    <name type="common">Threadworm</name>
    <dbReference type="NCBI Taxonomy" id="75913"/>
    <lineage>
        <taxon>Eukaryota</taxon>
        <taxon>Metazoa</taxon>
        <taxon>Ecdysozoa</taxon>
        <taxon>Nematoda</taxon>
        <taxon>Chromadorea</taxon>
        <taxon>Rhabditida</taxon>
        <taxon>Tylenchina</taxon>
        <taxon>Panagrolaimomorpha</taxon>
        <taxon>Strongyloidoidea</taxon>
        <taxon>Strongyloididae</taxon>
        <taxon>Strongyloides</taxon>
    </lineage>
</organism>
<name>A0A0K0EYC0_STRVS</name>
<dbReference type="InterPro" id="IPR013087">
    <property type="entry name" value="Znf_C2H2_type"/>
</dbReference>
<dbReference type="InterPro" id="IPR035979">
    <property type="entry name" value="RBD_domain_sf"/>
</dbReference>
<protein>
    <submittedName>
        <fullName evidence="6">RRM domain-containing protein</fullName>
    </submittedName>
</protein>
<sequence length="324" mass="35827">MTDSVSSAILQSNPQLISYNTALNGVPGLISLQGSELLMYPNARATGYNAIPGTHYSLSPDLSALQVISKQSRDVSYDTSSNDPILRRSRVFVGSLNSMIVKRPDLITLYSNYGTLLGVTLFKNYAFLQFSSPHEADSAVAHTNGLFFQGQILDVKLAIKNMKNPSRGTPDTTNAKDESRSLKRTSPTPSETSDETVLDVKKRCIEGINGENHIAATLEASNARINFYDHGMVDTLICGKCRYVTSSFTDFREHRKRPCPSLEKAGNRNERLQCITCCSVFESDSDLINHLSVDHNMALYRRFDDHSPASLVEETGGCKEEKKE</sequence>
<dbReference type="Pfam" id="PF00076">
    <property type="entry name" value="RRM_1"/>
    <property type="match status" value="1"/>
</dbReference>
<accession>A0A0K0EYC0</accession>
<dbReference type="PANTHER" id="PTHR13968">
    <property type="entry name" value="HETEROGENEOUS NUCLEAR RIBONUCLEOPROTEIN"/>
    <property type="match status" value="1"/>
</dbReference>
<proteinExistence type="predicted"/>
<feature type="domain" description="RRM" evidence="4">
    <location>
        <begin position="89"/>
        <end position="160"/>
    </location>
</feature>
<reference evidence="6" key="2">
    <citation type="submission" date="2015-08" db="UniProtKB">
        <authorList>
            <consortium name="WormBaseParasite"/>
        </authorList>
    </citation>
    <scope>IDENTIFICATION</scope>
</reference>
<dbReference type="InterPro" id="IPR012677">
    <property type="entry name" value="Nucleotide-bd_a/b_plait_sf"/>
</dbReference>
<dbReference type="InterPro" id="IPR051186">
    <property type="entry name" value="RRM_HNRPC/RALY_subfam"/>
</dbReference>
<feature type="region of interest" description="Disordered" evidence="3">
    <location>
        <begin position="163"/>
        <end position="196"/>
    </location>
</feature>
<dbReference type="AlphaFoldDB" id="A0A0K0EYC0"/>
<dbReference type="STRING" id="75913.A0A0K0EYC0"/>
<evidence type="ECO:0000256" key="1">
    <source>
        <dbReference type="ARBA" id="ARBA00022884"/>
    </source>
</evidence>
<dbReference type="GO" id="GO:0005634">
    <property type="term" value="C:nucleus"/>
    <property type="evidence" value="ECO:0007669"/>
    <property type="project" value="TreeGrafter"/>
</dbReference>
<dbReference type="InterPro" id="IPR000504">
    <property type="entry name" value="RRM_dom"/>
</dbReference>
<reference evidence="5" key="1">
    <citation type="submission" date="2014-07" db="EMBL/GenBank/DDBJ databases">
        <authorList>
            <person name="Martin A.A"/>
            <person name="De Silva N."/>
        </authorList>
    </citation>
    <scope>NUCLEOTIDE SEQUENCE</scope>
</reference>